<dbReference type="Proteomes" id="UP000275267">
    <property type="component" value="Unassembled WGS sequence"/>
</dbReference>
<sequence>MSVFNTTSTRDAPDLLRSNSNQTEKTSRPKSLSDLEENLNPLLKIKDVGATACREAPIFDIHSDSDGEYSLFLGLTITSTPQGRFVYWKGFKPSELLDSESRLVAFMQELPFQEGRPLSPITEEGESSTELLEYSLRANHSPDRQVCMASLRNMEEDELGTQYDNEQLADISANEPIADAPQDEDEEHRRIRRAKNAKRTQRRRNAQNRACEPRDVNNAFVAVVDREYCTPIGAIAKAALLAQQLPPNPQIQRLQYLTQRVLLQLDGQHLVSFTRNQLSRFEQHGDTAMVSRTPGGGHESRRNDNRQRNEGHPSAHGNNEQEVQQPPRNQRGARHHGQDLVKANLHDAPTVDLRKKINKGCDAWLVIEARRRDRPGKYHDDDDSDCFAAFTTSITDNTSTTNKRNHSGNTRKRKPDHEVATVKRNPRGKKSGNNHSEYEQVLHKQCPIHTKSRHTLFECVTIRKSLNAPPIHQAGKRKDKED</sequence>
<dbReference type="AlphaFoldDB" id="A0A3L6QJQ3"/>
<comment type="caution">
    <text evidence="2">The sequence shown here is derived from an EMBL/GenBank/DDBJ whole genome shotgun (WGS) entry which is preliminary data.</text>
</comment>
<feature type="compositionally biased region" description="Basic and acidic residues" evidence="1">
    <location>
        <begin position="298"/>
        <end position="313"/>
    </location>
</feature>
<accession>A0A3L6QJQ3</accession>
<evidence type="ECO:0000313" key="3">
    <source>
        <dbReference type="Proteomes" id="UP000275267"/>
    </source>
</evidence>
<reference evidence="3" key="1">
    <citation type="journal article" date="2019" name="Nat. Commun.">
        <title>The genome of broomcorn millet.</title>
        <authorList>
            <person name="Zou C."/>
            <person name="Miki D."/>
            <person name="Li D."/>
            <person name="Tang Q."/>
            <person name="Xiao L."/>
            <person name="Rajput S."/>
            <person name="Deng P."/>
            <person name="Jia W."/>
            <person name="Huang R."/>
            <person name="Zhang M."/>
            <person name="Sun Y."/>
            <person name="Hu J."/>
            <person name="Fu X."/>
            <person name="Schnable P.S."/>
            <person name="Li F."/>
            <person name="Zhang H."/>
            <person name="Feng B."/>
            <person name="Zhu X."/>
            <person name="Liu R."/>
            <person name="Schnable J.C."/>
            <person name="Zhu J.-K."/>
            <person name="Zhang H."/>
        </authorList>
    </citation>
    <scope>NUCLEOTIDE SEQUENCE [LARGE SCALE GENOMIC DNA]</scope>
</reference>
<gene>
    <name evidence="2" type="ORF">C2845_PM12G14070</name>
</gene>
<feature type="region of interest" description="Disordered" evidence="1">
    <location>
        <begin position="1"/>
        <end position="32"/>
    </location>
</feature>
<feature type="compositionally biased region" description="Polar residues" evidence="1">
    <location>
        <begin position="1"/>
        <end position="10"/>
    </location>
</feature>
<dbReference type="EMBL" id="PQIB02000012">
    <property type="protein sequence ID" value="RLM80075.1"/>
    <property type="molecule type" value="Genomic_DNA"/>
</dbReference>
<name>A0A3L6QJQ3_PANMI</name>
<keyword evidence="3" id="KW-1185">Reference proteome</keyword>
<feature type="region of interest" description="Disordered" evidence="1">
    <location>
        <begin position="282"/>
        <end position="336"/>
    </location>
</feature>
<evidence type="ECO:0000256" key="1">
    <source>
        <dbReference type="SAM" id="MobiDB-lite"/>
    </source>
</evidence>
<feature type="compositionally biased region" description="Basic residues" evidence="1">
    <location>
        <begin position="403"/>
        <end position="414"/>
    </location>
</feature>
<proteinExistence type="predicted"/>
<evidence type="ECO:0000313" key="2">
    <source>
        <dbReference type="EMBL" id="RLM80075.1"/>
    </source>
</evidence>
<feature type="region of interest" description="Disordered" evidence="1">
    <location>
        <begin position="396"/>
        <end position="434"/>
    </location>
</feature>
<feature type="compositionally biased region" description="Polar residues" evidence="1">
    <location>
        <begin position="316"/>
        <end position="328"/>
    </location>
</feature>
<organism evidence="2 3">
    <name type="scientific">Panicum miliaceum</name>
    <name type="common">Proso millet</name>
    <name type="synonym">Broomcorn millet</name>
    <dbReference type="NCBI Taxonomy" id="4540"/>
    <lineage>
        <taxon>Eukaryota</taxon>
        <taxon>Viridiplantae</taxon>
        <taxon>Streptophyta</taxon>
        <taxon>Embryophyta</taxon>
        <taxon>Tracheophyta</taxon>
        <taxon>Spermatophyta</taxon>
        <taxon>Magnoliopsida</taxon>
        <taxon>Liliopsida</taxon>
        <taxon>Poales</taxon>
        <taxon>Poaceae</taxon>
        <taxon>PACMAD clade</taxon>
        <taxon>Panicoideae</taxon>
        <taxon>Panicodae</taxon>
        <taxon>Paniceae</taxon>
        <taxon>Panicinae</taxon>
        <taxon>Panicum</taxon>
        <taxon>Panicum sect. Panicum</taxon>
    </lineage>
</organism>
<protein>
    <submittedName>
        <fullName evidence="2">Uncharacterized protein</fullName>
    </submittedName>
</protein>